<geneLocation type="plasmid" evidence="3 4">
    <name>pTT6-1</name>
</geneLocation>
<evidence type="ECO:0000313" key="4">
    <source>
        <dbReference type="Proteomes" id="UP000595197"/>
    </source>
</evidence>
<gene>
    <name evidence="3" type="ORF">IGS68_28005</name>
</gene>
<reference evidence="3" key="1">
    <citation type="submission" date="2021-02" db="EMBL/GenBank/DDBJ databases">
        <title>Skermanella TT6 skin isolate.</title>
        <authorList>
            <person name="Lee K."/>
            <person name="Ganzorig M."/>
        </authorList>
    </citation>
    <scope>NUCLEOTIDE SEQUENCE</scope>
    <source>
        <strain evidence="3">TT6</strain>
    </source>
</reference>
<keyword evidence="3" id="KW-0614">Plasmid</keyword>
<accession>A0ABX7BGX8</accession>
<dbReference type="RefSeq" id="WP_201082363.1">
    <property type="nucleotide sequence ID" value="NZ_CP067421.1"/>
</dbReference>
<feature type="compositionally biased region" description="Basic and acidic residues" evidence="1">
    <location>
        <begin position="72"/>
        <end position="89"/>
    </location>
</feature>
<sequence>MSAVVKTADAGKTVRDAGAEMAKSARDASNPDTQPAAQPVRKVVEATSRAEIRKNAEAAGQNLQNAAQELRGTMERSDEPARDARDAADAVHQAGGRAVESTMAGQLGRMPAMQDKAFKQAAGRTQQNLGVMMQTGVMLADGFQTVMREWADYTRQAMQCNIDGMNSILRARTPQDLVAAQNALLNQEMRVMLNSSIRIAEATAKVAKEASHSISGRAQPRDQ</sequence>
<dbReference type="Proteomes" id="UP000595197">
    <property type="component" value="Plasmid pTT6-1"/>
</dbReference>
<feature type="region of interest" description="Disordered" evidence="1">
    <location>
        <begin position="70"/>
        <end position="99"/>
    </location>
</feature>
<evidence type="ECO:0000313" key="3">
    <source>
        <dbReference type="EMBL" id="QQP93020.1"/>
    </source>
</evidence>
<evidence type="ECO:0000256" key="1">
    <source>
        <dbReference type="SAM" id="MobiDB-lite"/>
    </source>
</evidence>
<feature type="region of interest" description="Disordered" evidence="1">
    <location>
        <begin position="1"/>
        <end position="44"/>
    </location>
</feature>
<name>A0ABX7BGX8_9PROT</name>
<feature type="compositionally biased region" description="Basic and acidic residues" evidence="1">
    <location>
        <begin position="12"/>
        <end position="26"/>
    </location>
</feature>
<keyword evidence="4" id="KW-1185">Reference proteome</keyword>
<dbReference type="InterPro" id="IPR018968">
    <property type="entry name" value="Phasin"/>
</dbReference>
<evidence type="ECO:0000259" key="2">
    <source>
        <dbReference type="Pfam" id="PF09361"/>
    </source>
</evidence>
<protein>
    <submittedName>
        <fullName evidence="3">Phasin family protein</fullName>
    </submittedName>
</protein>
<organism evidence="3 4">
    <name type="scientific">Skermanella cutis</name>
    <dbReference type="NCBI Taxonomy" id="2775420"/>
    <lineage>
        <taxon>Bacteria</taxon>
        <taxon>Pseudomonadati</taxon>
        <taxon>Pseudomonadota</taxon>
        <taxon>Alphaproteobacteria</taxon>
        <taxon>Rhodospirillales</taxon>
        <taxon>Azospirillaceae</taxon>
        <taxon>Skermanella</taxon>
    </lineage>
</organism>
<dbReference type="Pfam" id="PF09361">
    <property type="entry name" value="Phasin_2"/>
    <property type="match status" value="1"/>
</dbReference>
<proteinExistence type="predicted"/>
<feature type="domain" description="Phasin" evidence="2">
    <location>
        <begin position="121"/>
        <end position="216"/>
    </location>
</feature>
<dbReference type="EMBL" id="CP067421">
    <property type="protein sequence ID" value="QQP93020.1"/>
    <property type="molecule type" value="Genomic_DNA"/>
</dbReference>